<accession>E3PUL8</accession>
<proteinExistence type="predicted"/>
<dbReference type="RefSeq" id="WP_013362547.1">
    <property type="nucleotide sequence ID" value="NC_014614.1"/>
</dbReference>
<organism evidence="1 2">
    <name type="scientific">Acetoanaerobium sticklandii (strain ATCC 12662 / DSM 519 / JCM 1433 / CCUG 9281 / NCIMB 10654 / HF)</name>
    <name type="common">Clostridium sticklandii</name>
    <dbReference type="NCBI Taxonomy" id="499177"/>
    <lineage>
        <taxon>Bacteria</taxon>
        <taxon>Bacillati</taxon>
        <taxon>Bacillota</taxon>
        <taxon>Clostridia</taxon>
        <taxon>Peptostreptococcales</taxon>
        <taxon>Filifactoraceae</taxon>
        <taxon>Acetoanaerobium</taxon>
    </lineage>
</organism>
<dbReference type="GO" id="GO:0005975">
    <property type="term" value="P:carbohydrate metabolic process"/>
    <property type="evidence" value="ECO:0007669"/>
    <property type="project" value="InterPro"/>
</dbReference>
<reference evidence="2" key="1">
    <citation type="journal article" date="2010" name="BMC Genomics">
        <title>Clostridium sticklandii, a specialist in amino acid degradation:revisiting its metabolism through its genome sequence.</title>
        <authorList>
            <person name="Fonknechten N."/>
            <person name="Chaussonnerie S."/>
            <person name="Tricot S."/>
            <person name="Lajus A."/>
            <person name="Andreesen J.R."/>
            <person name="Perchat N."/>
            <person name="Pelletier E."/>
            <person name="Gouyvenoux M."/>
            <person name="Barbe V."/>
            <person name="Salanoubat M."/>
            <person name="Le Paslier D."/>
            <person name="Weissenbach J."/>
            <person name="Cohen G.N."/>
            <person name="Kreimeyer A."/>
        </authorList>
    </citation>
    <scope>NUCLEOTIDE SEQUENCE [LARGE SCALE GENOMIC DNA]</scope>
    <source>
        <strain evidence="2">ATCC 12662 / DSM 519 / JCM 1433 / CCUG 9281 / NCIMB 10654 / HF</strain>
    </source>
</reference>
<keyword evidence="2" id="KW-1185">Reference proteome</keyword>
<dbReference type="GeneID" id="35559235"/>
<evidence type="ECO:0000313" key="1">
    <source>
        <dbReference type="EMBL" id="CBH22456.1"/>
    </source>
</evidence>
<dbReference type="BioCyc" id="CSTI499177:GJE9-2409-MONOMER"/>
<evidence type="ECO:0008006" key="3">
    <source>
        <dbReference type="Google" id="ProtNLM"/>
    </source>
</evidence>
<dbReference type="InterPro" id="IPR011330">
    <property type="entry name" value="Glyco_hydro/deAcase_b/a-brl"/>
</dbReference>
<dbReference type="Proteomes" id="UP000007041">
    <property type="component" value="Chromosome"/>
</dbReference>
<dbReference type="Gene3D" id="3.20.20.370">
    <property type="entry name" value="Glycoside hydrolase/deacetylase"/>
    <property type="match status" value="1"/>
</dbReference>
<dbReference type="HOGENOM" id="CLU_087512_0_0_9"/>
<name>E3PUL8_ACESD</name>
<gene>
    <name evidence="1" type="ordered locus">CLOST_2339</name>
</gene>
<dbReference type="SUPFAM" id="SSF88713">
    <property type="entry name" value="Glycoside hydrolase/deacetylase"/>
    <property type="match status" value="1"/>
</dbReference>
<evidence type="ECO:0000313" key="2">
    <source>
        <dbReference type="Proteomes" id="UP000007041"/>
    </source>
</evidence>
<sequence length="254" mass="29699">MDFNFTYKDYILLIFKMMKISKINTFKSHAESNPQNGYILRHDVDIDLHCAYKMASIESEMGISSTYFILSTSDLYNINSKKNRQLIKKMDKDGFEIGLHFDPTIYGDVSDEQLYMHVLNETKIIEDIIGKKIESISLHNPSVHNKYPIFMNYNNAYDKRFFSEENYISDSCKSFRNKNINKFIKNGDTNVLQMVLHPIHFSDSGESYYSSFLDIICNKIDEIDQIMEVNSNYLEGLRITSLTNIIKSKKEIYV</sequence>
<dbReference type="AlphaFoldDB" id="E3PUL8"/>
<dbReference type="STRING" id="1511.CLOST_2339"/>
<dbReference type="eggNOG" id="COG0726">
    <property type="taxonomic scope" value="Bacteria"/>
</dbReference>
<dbReference type="EMBL" id="FP565809">
    <property type="protein sequence ID" value="CBH22456.1"/>
    <property type="molecule type" value="Genomic_DNA"/>
</dbReference>
<dbReference type="KEGG" id="cst:CLOST_2339"/>
<protein>
    <recommendedName>
        <fullName evidence="3">Polysaccharide deacetylase</fullName>
    </recommendedName>
</protein>